<evidence type="ECO:0000313" key="2">
    <source>
        <dbReference type="Proteomes" id="UP001621706"/>
    </source>
</evidence>
<dbReference type="RefSeq" id="WP_088400460.1">
    <property type="nucleotide sequence ID" value="NZ_JAZGZP010000011.1"/>
</dbReference>
<accession>A0ABW8P952</accession>
<protein>
    <submittedName>
        <fullName evidence="1">Uncharacterized protein</fullName>
    </submittedName>
</protein>
<reference evidence="1 2" key="1">
    <citation type="submission" date="2024-02" db="EMBL/GenBank/DDBJ databases">
        <title>Comparative Genomic Analysis of Flavobacterium Species Causing Columnaris Disease of Freshwater Fish in Thailand: Insights into Virulence and Resistance Mechanisms.</title>
        <authorList>
            <person name="Nguyen D."/>
            <person name="Chokmangmeepisarn P."/>
            <person name="Khianchaikhan K."/>
            <person name="Morishita M."/>
            <person name="Bunnoy A."/>
            <person name="Rodkhum C."/>
        </authorList>
    </citation>
    <scope>NUCLEOTIDE SEQUENCE [LARGE SCALE GENOMIC DNA]</scope>
    <source>
        <strain evidence="1 2">CNRT2201</strain>
    </source>
</reference>
<dbReference type="EMBL" id="JAZGZP010000011">
    <property type="protein sequence ID" value="MFK7001001.1"/>
    <property type="molecule type" value="Genomic_DNA"/>
</dbReference>
<dbReference type="Proteomes" id="UP001621706">
    <property type="component" value="Unassembled WGS sequence"/>
</dbReference>
<name>A0ABW8P952_9FLAO</name>
<keyword evidence="2" id="KW-1185">Reference proteome</keyword>
<organism evidence="1 2">
    <name type="scientific">Flavobacterium oreochromis</name>
    <dbReference type="NCBI Taxonomy" id="2906078"/>
    <lineage>
        <taxon>Bacteria</taxon>
        <taxon>Pseudomonadati</taxon>
        <taxon>Bacteroidota</taxon>
        <taxon>Flavobacteriia</taxon>
        <taxon>Flavobacteriales</taxon>
        <taxon>Flavobacteriaceae</taxon>
        <taxon>Flavobacterium</taxon>
    </lineage>
</organism>
<proteinExistence type="predicted"/>
<sequence length="90" mass="10621">MFIKLLSGKVILETKAEYTNHTLIIEKTGYYSLWVFGEFFTNPNLEKFNTKITDEKFKKILEIPALFRPTVTDVETGSLQLKYFYFKKVI</sequence>
<gene>
    <name evidence="1" type="ORF">V3I07_08840</name>
</gene>
<evidence type="ECO:0000313" key="1">
    <source>
        <dbReference type="EMBL" id="MFK7001001.1"/>
    </source>
</evidence>
<comment type="caution">
    <text evidence="1">The sequence shown here is derived from an EMBL/GenBank/DDBJ whole genome shotgun (WGS) entry which is preliminary data.</text>
</comment>